<evidence type="ECO:0000256" key="1">
    <source>
        <dbReference type="ARBA" id="ARBA00004141"/>
    </source>
</evidence>
<dbReference type="EMBL" id="JACIEN010000005">
    <property type="protein sequence ID" value="MBB4018716.1"/>
    <property type="molecule type" value="Genomic_DNA"/>
</dbReference>
<feature type="transmembrane region" description="Helical" evidence="5">
    <location>
        <begin position="129"/>
        <end position="151"/>
    </location>
</feature>
<dbReference type="Proteomes" id="UP000577362">
    <property type="component" value="Unassembled WGS sequence"/>
</dbReference>
<dbReference type="Pfam" id="PF04932">
    <property type="entry name" value="Wzy_C"/>
    <property type="match status" value="1"/>
</dbReference>
<evidence type="ECO:0000256" key="5">
    <source>
        <dbReference type="SAM" id="Phobius"/>
    </source>
</evidence>
<feature type="transmembrane region" description="Helical" evidence="5">
    <location>
        <begin position="54"/>
        <end position="73"/>
    </location>
</feature>
<evidence type="ECO:0000256" key="2">
    <source>
        <dbReference type="ARBA" id="ARBA00022692"/>
    </source>
</evidence>
<feature type="transmembrane region" description="Helical" evidence="5">
    <location>
        <begin position="297"/>
        <end position="323"/>
    </location>
</feature>
<evidence type="ECO:0000256" key="3">
    <source>
        <dbReference type="ARBA" id="ARBA00022989"/>
    </source>
</evidence>
<keyword evidence="8" id="KW-1185">Reference proteome</keyword>
<feature type="transmembrane region" description="Helical" evidence="5">
    <location>
        <begin position="85"/>
        <end position="109"/>
    </location>
</feature>
<keyword evidence="3 5" id="KW-1133">Transmembrane helix</keyword>
<organism evidence="7 8">
    <name type="scientific">Chelatococcus caeni</name>
    <dbReference type="NCBI Taxonomy" id="1348468"/>
    <lineage>
        <taxon>Bacteria</taxon>
        <taxon>Pseudomonadati</taxon>
        <taxon>Pseudomonadota</taxon>
        <taxon>Alphaproteobacteria</taxon>
        <taxon>Hyphomicrobiales</taxon>
        <taxon>Chelatococcaceae</taxon>
        <taxon>Chelatococcus</taxon>
    </lineage>
</organism>
<gene>
    <name evidence="7" type="ORF">GGR16_003763</name>
</gene>
<sequence length="478" mass="49233">MQFANGERRLAPSRWAGAAEGHGTGRWSERASLAALALLLVAAPAMFGSEGPTAFAVLALLTGLCLLCLAGSGPVRPGMAPAARFLVPAFALLCLWGVVQALLPVSGAAQVAEPSGPMGPARLSRSPTATLGSVLQLLTHAGAFLAGLAIAARPHGPDRIARIVAATALAVGLYGFVAWAAEFERILWVEKHAYLGYLTGPFVNRNTAAAYLGLGGLVLMSRAVARAQAEATPTLARGRRAARFVKALAGRAGLAAAAAGFLILCVLLTGSRAGTAALLLGFVALGLAMLRRRLLALFLLLALTLCVLFLILLAEGGIAPMAYERLLREGLDGGNRSAVYGATLRAIADHPLTGTGLGTFHLVFPAYRSAEMTDWGVWDRAHQIYLELALGAGLPMAVLVVAAFAATALACLLIARRAPRPQPAAASAFAASVALAAHGLVDFSLQNPAVATTYAVLLGAGCAPAIRTIPFLIPSRGR</sequence>
<feature type="transmembrane region" description="Helical" evidence="5">
    <location>
        <begin position="424"/>
        <end position="441"/>
    </location>
</feature>
<dbReference type="AlphaFoldDB" id="A0A840C740"/>
<dbReference type="PANTHER" id="PTHR37422:SF23">
    <property type="entry name" value="TEICHURONIC ACID BIOSYNTHESIS PROTEIN TUAE"/>
    <property type="match status" value="1"/>
</dbReference>
<feature type="transmembrane region" description="Helical" evidence="5">
    <location>
        <begin position="163"/>
        <end position="181"/>
    </location>
</feature>
<feature type="transmembrane region" description="Helical" evidence="5">
    <location>
        <begin position="31"/>
        <end position="48"/>
    </location>
</feature>
<feature type="transmembrane region" description="Helical" evidence="5">
    <location>
        <begin position="453"/>
        <end position="473"/>
    </location>
</feature>
<evidence type="ECO:0000259" key="6">
    <source>
        <dbReference type="Pfam" id="PF04932"/>
    </source>
</evidence>
<dbReference type="GO" id="GO:0016874">
    <property type="term" value="F:ligase activity"/>
    <property type="evidence" value="ECO:0007669"/>
    <property type="project" value="UniProtKB-KW"/>
</dbReference>
<comment type="subcellular location">
    <subcellularLocation>
        <location evidence="1">Membrane</location>
        <topology evidence="1">Multi-pass membrane protein</topology>
    </subcellularLocation>
</comment>
<reference evidence="7 8" key="1">
    <citation type="submission" date="2020-08" db="EMBL/GenBank/DDBJ databases">
        <title>Genomic Encyclopedia of Type Strains, Phase IV (KMG-IV): sequencing the most valuable type-strain genomes for metagenomic binning, comparative biology and taxonomic classification.</title>
        <authorList>
            <person name="Goeker M."/>
        </authorList>
    </citation>
    <scope>NUCLEOTIDE SEQUENCE [LARGE SCALE GENOMIC DNA]</scope>
    <source>
        <strain evidence="7 8">DSM 103737</strain>
    </source>
</reference>
<dbReference type="InterPro" id="IPR051533">
    <property type="entry name" value="WaaL-like"/>
</dbReference>
<dbReference type="InterPro" id="IPR007016">
    <property type="entry name" value="O-antigen_ligase-rel_domated"/>
</dbReference>
<comment type="caution">
    <text evidence="7">The sequence shown here is derived from an EMBL/GenBank/DDBJ whole genome shotgun (WGS) entry which is preliminary data.</text>
</comment>
<feature type="transmembrane region" description="Helical" evidence="5">
    <location>
        <begin position="208"/>
        <end position="227"/>
    </location>
</feature>
<feature type="transmembrane region" description="Helical" evidence="5">
    <location>
        <begin position="248"/>
        <end position="267"/>
    </location>
</feature>
<evidence type="ECO:0000256" key="4">
    <source>
        <dbReference type="ARBA" id="ARBA00023136"/>
    </source>
</evidence>
<feature type="domain" description="O-antigen ligase-related" evidence="6">
    <location>
        <begin position="258"/>
        <end position="400"/>
    </location>
</feature>
<dbReference type="PANTHER" id="PTHR37422">
    <property type="entry name" value="TEICHURONIC ACID BIOSYNTHESIS PROTEIN TUAE"/>
    <property type="match status" value="1"/>
</dbReference>
<evidence type="ECO:0000313" key="7">
    <source>
        <dbReference type="EMBL" id="MBB4018716.1"/>
    </source>
</evidence>
<dbReference type="GO" id="GO:0016020">
    <property type="term" value="C:membrane"/>
    <property type="evidence" value="ECO:0007669"/>
    <property type="project" value="UniProtKB-SubCell"/>
</dbReference>
<keyword evidence="2 5" id="KW-0812">Transmembrane</keyword>
<evidence type="ECO:0000313" key="8">
    <source>
        <dbReference type="Proteomes" id="UP000577362"/>
    </source>
</evidence>
<protein>
    <submittedName>
        <fullName evidence="7">O-antigen ligase</fullName>
    </submittedName>
</protein>
<feature type="transmembrane region" description="Helical" evidence="5">
    <location>
        <begin position="388"/>
        <end position="412"/>
    </location>
</feature>
<name>A0A840C740_9HYPH</name>
<feature type="transmembrane region" description="Helical" evidence="5">
    <location>
        <begin position="273"/>
        <end position="290"/>
    </location>
</feature>
<accession>A0A840C740</accession>
<keyword evidence="4 5" id="KW-0472">Membrane</keyword>
<dbReference type="RefSeq" id="WP_183317580.1">
    <property type="nucleotide sequence ID" value="NZ_JACIEN010000005.1"/>
</dbReference>
<proteinExistence type="predicted"/>
<keyword evidence="7" id="KW-0436">Ligase</keyword>